<dbReference type="AlphaFoldDB" id="A0A4R6WHW1"/>
<keyword evidence="4" id="KW-0804">Transcription</keyword>
<accession>A0A4R6WHW1</accession>
<proteinExistence type="inferred from homology"/>
<dbReference type="SUPFAM" id="SSF88946">
    <property type="entry name" value="Sigma2 domain of RNA polymerase sigma factors"/>
    <property type="match status" value="1"/>
</dbReference>
<evidence type="ECO:0000256" key="4">
    <source>
        <dbReference type="ARBA" id="ARBA00023163"/>
    </source>
</evidence>
<dbReference type="GO" id="GO:0016987">
    <property type="term" value="F:sigma factor activity"/>
    <property type="evidence" value="ECO:0007669"/>
    <property type="project" value="UniProtKB-KW"/>
</dbReference>
<dbReference type="Gene3D" id="1.10.10.10">
    <property type="entry name" value="Winged helix-like DNA-binding domain superfamily/Winged helix DNA-binding domain"/>
    <property type="match status" value="1"/>
</dbReference>
<comment type="similarity">
    <text evidence="1">Belongs to the sigma-70 factor family. ECF subfamily.</text>
</comment>
<evidence type="ECO:0000259" key="6">
    <source>
        <dbReference type="Pfam" id="PF08281"/>
    </source>
</evidence>
<dbReference type="NCBIfam" id="TIGR02937">
    <property type="entry name" value="sigma70-ECF"/>
    <property type="match status" value="1"/>
</dbReference>
<dbReference type="OrthoDB" id="1097528at2"/>
<dbReference type="SUPFAM" id="SSF88659">
    <property type="entry name" value="Sigma3 and sigma4 domains of RNA polymerase sigma factors"/>
    <property type="match status" value="1"/>
</dbReference>
<dbReference type="EMBL" id="SNYV01000013">
    <property type="protein sequence ID" value="TDQ78106.1"/>
    <property type="molecule type" value="Genomic_DNA"/>
</dbReference>
<sequence>MSQILDNDESDVLKDLRKGKHTAFARIYDSYWKKMLLIAWNHTRDESLAEDIVHEVFLKLWDNRENYLITHIEGFLATAIKYAVFNYHRKEKNRLILVETQYEVEQIQDGEKELDRLFLEEYIRDVVEQMPDKCKIVFKYSREDGLKNSEIAALLNISEKGVEANLTRAIKILKTRMNKDGLYVLVSSYLLDSIL</sequence>
<dbReference type="InterPro" id="IPR013324">
    <property type="entry name" value="RNA_pol_sigma_r3/r4-like"/>
</dbReference>
<dbReference type="InterPro" id="IPR014284">
    <property type="entry name" value="RNA_pol_sigma-70_dom"/>
</dbReference>
<evidence type="ECO:0000259" key="5">
    <source>
        <dbReference type="Pfam" id="PF04542"/>
    </source>
</evidence>
<keyword evidence="2" id="KW-0805">Transcription regulation</keyword>
<dbReference type="PANTHER" id="PTHR43133:SF46">
    <property type="entry name" value="RNA POLYMERASE SIGMA-70 FACTOR ECF SUBFAMILY"/>
    <property type="match status" value="1"/>
</dbReference>
<dbReference type="InterPro" id="IPR007627">
    <property type="entry name" value="RNA_pol_sigma70_r2"/>
</dbReference>
<dbReference type="GO" id="GO:0006352">
    <property type="term" value="P:DNA-templated transcription initiation"/>
    <property type="evidence" value="ECO:0007669"/>
    <property type="project" value="InterPro"/>
</dbReference>
<dbReference type="InterPro" id="IPR039425">
    <property type="entry name" value="RNA_pol_sigma-70-like"/>
</dbReference>
<evidence type="ECO:0000313" key="8">
    <source>
        <dbReference type="Proteomes" id="UP000295292"/>
    </source>
</evidence>
<feature type="domain" description="RNA polymerase sigma-70 region 2" evidence="5">
    <location>
        <begin position="28"/>
        <end position="92"/>
    </location>
</feature>
<evidence type="ECO:0000256" key="2">
    <source>
        <dbReference type="ARBA" id="ARBA00023015"/>
    </source>
</evidence>
<dbReference type="InterPro" id="IPR036388">
    <property type="entry name" value="WH-like_DNA-bd_sf"/>
</dbReference>
<protein>
    <submittedName>
        <fullName evidence="7">RNA polymerase sigma-70 factor (ECF subfamily)</fullName>
    </submittedName>
</protein>
<dbReference type="Gene3D" id="1.10.1740.10">
    <property type="match status" value="1"/>
</dbReference>
<evidence type="ECO:0000256" key="3">
    <source>
        <dbReference type="ARBA" id="ARBA00023082"/>
    </source>
</evidence>
<organism evidence="7 8">
    <name type="scientific">Sphingobacterium yanglingense</name>
    <dbReference type="NCBI Taxonomy" id="1437280"/>
    <lineage>
        <taxon>Bacteria</taxon>
        <taxon>Pseudomonadati</taxon>
        <taxon>Bacteroidota</taxon>
        <taxon>Sphingobacteriia</taxon>
        <taxon>Sphingobacteriales</taxon>
        <taxon>Sphingobacteriaceae</taxon>
        <taxon>Sphingobacterium</taxon>
    </lineage>
</organism>
<feature type="domain" description="RNA polymerase sigma factor 70 region 4 type 2" evidence="6">
    <location>
        <begin position="121"/>
        <end position="171"/>
    </location>
</feature>
<name>A0A4R6WHW1_9SPHI</name>
<gene>
    <name evidence="7" type="ORF">CLV99_2084</name>
</gene>
<evidence type="ECO:0000256" key="1">
    <source>
        <dbReference type="ARBA" id="ARBA00010641"/>
    </source>
</evidence>
<dbReference type="InterPro" id="IPR013325">
    <property type="entry name" value="RNA_pol_sigma_r2"/>
</dbReference>
<dbReference type="Pfam" id="PF04542">
    <property type="entry name" value="Sigma70_r2"/>
    <property type="match status" value="1"/>
</dbReference>
<comment type="caution">
    <text evidence="7">The sequence shown here is derived from an EMBL/GenBank/DDBJ whole genome shotgun (WGS) entry which is preliminary data.</text>
</comment>
<reference evidence="7 8" key="1">
    <citation type="submission" date="2019-03" db="EMBL/GenBank/DDBJ databases">
        <title>Genomic Encyclopedia of Archaeal and Bacterial Type Strains, Phase II (KMG-II): from individual species to whole genera.</title>
        <authorList>
            <person name="Goeker M."/>
        </authorList>
    </citation>
    <scope>NUCLEOTIDE SEQUENCE [LARGE SCALE GENOMIC DNA]</scope>
    <source>
        <strain evidence="7 8">DSM 28353</strain>
    </source>
</reference>
<dbReference type="RefSeq" id="WP_133584358.1">
    <property type="nucleotide sequence ID" value="NZ_SNYV01000013.1"/>
</dbReference>
<evidence type="ECO:0000313" key="7">
    <source>
        <dbReference type="EMBL" id="TDQ78106.1"/>
    </source>
</evidence>
<dbReference type="PANTHER" id="PTHR43133">
    <property type="entry name" value="RNA POLYMERASE ECF-TYPE SIGMA FACTO"/>
    <property type="match status" value="1"/>
</dbReference>
<dbReference type="GO" id="GO:0003677">
    <property type="term" value="F:DNA binding"/>
    <property type="evidence" value="ECO:0007669"/>
    <property type="project" value="InterPro"/>
</dbReference>
<keyword evidence="3" id="KW-0731">Sigma factor</keyword>
<dbReference type="Pfam" id="PF08281">
    <property type="entry name" value="Sigma70_r4_2"/>
    <property type="match status" value="1"/>
</dbReference>
<dbReference type="InterPro" id="IPR013249">
    <property type="entry name" value="RNA_pol_sigma70_r4_t2"/>
</dbReference>
<keyword evidence="8" id="KW-1185">Reference proteome</keyword>
<dbReference type="Proteomes" id="UP000295292">
    <property type="component" value="Unassembled WGS sequence"/>
</dbReference>